<feature type="region of interest" description="Disordered" evidence="1">
    <location>
        <begin position="185"/>
        <end position="313"/>
    </location>
</feature>
<keyword evidence="3" id="KW-1185">Reference proteome</keyword>
<dbReference type="AlphaFoldDB" id="A0A9P3G3E5"/>
<dbReference type="EMBL" id="BPQB01000005">
    <property type="protein sequence ID" value="GJE87149.1"/>
    <property type="molecule type" value="Genomic_DNA"/>
</dbReference>
<evidence type="ECO:0000313" key="2">
    <source>
        <dbReference type="EMBL" id="GJE87149.1"/>
    </source>
</evidence>
<feature type="region of interest" description="Disordered" evidence="1">
    <location>
        <begin position="1"/>
        <end position="20"/>
    </location>
</feature>
<evidence type="ECO:0000313" key="3">
    <source>
        <dbReference type="Proteomes" id="UP000703269"/>
    </source>
</evidence>
<evidence type="ECO:0008006" key="4">
    <source>
        <dbReference type="Google" id="ProtNLM"/>
    </source>
</evidence>
<proteinExistence type="predicted"/>
<sequence>MADEEVIAENMDIDHDDDGTAGKMSASADALVHVTLFQILHATQPYPDKDAPWYINGREVRRIIVVASVISEGVKPESGVAWYRLVDGSNSVGRTVSALRFTEDPGNTRVLPPPAPDFVPRHVYVRIVGHLTADRGANAAMIRVDALQVVKDRNEASAHFLNAAYAQLCYERGPPPLEVLRGLADSAAAPPGPAPNSTQHNPKPAPGTSTSANRAPPPDASHVPPPQARPSTPPPTAGPSTTVPTAPSRPAGSDINQEPAAERPPAPPRPSSAQASGATAAHNPFPSAPPRTPTKRSKDRAAPGSPFTPRTERKFRKLSTADPLSGLTLLQREILLQIMNATEKNPEYGIDVTALAAHLAENGFVTSDDALNITAALDFLMEGEHIIADQDALSYRMADAKGKRPAYSYEGLSSGR</sequence>
<dbReference type="OrthoDB" id="25571at2759"/>
<gene>
    <name evidence="2" type="ORF">PsYK624_032320</name>
</gene>
<evidence type="ECO:0000256" key="1">
    <source>
        <dbReference type="SAM" id="MobiDB-lite"/>
    </source>
</evidence>
<protein>
    <recommendedName>
        <fullName evidence="4">Replication protein A C-terminal domain-containing protein</fullName>
    </recommendedName>
</protein>
<name>A0A9P3G3E5_9APHY</name>
<dbReference type="Proteomes" id="UP000703269">
    <property type="component" value="Unassembled WGS sequence"/>
</dbReference>
<dbReference type="SUPFAM" id="SSF50249">
    <property type="entry name" value="Nucleic acid-binding proteins"/>
    <property type="match status" value="1"/>
</dbReference>
<organism evidence="2 3">
    <name type="scientific">Phanerochaete sordida</name>
    <dbReference type="NCBI Taxonomy" id="48140"/>
    <lineage>
        <taxon>Eukaryota</taxon>
        <taxon>Fungi</taxon>
        <taxon>Dikarya</taxon>
        <taxon>Basidiomycota</taxon>
        <taxon>Agaricomycotina</taxon>
        <taxon>Agaricomycetes</taxon>
        <taxon>Polyporales</taxon>
        <taxon>Phanerochaetaceae</taxon>
        <taxon>Phanerochaete</taxon>
    </lineage>
</organism>
<reference evidence="2 3" key="1">
    <citation type="submission" date="2021-08" db="EMBL/GenBank/DDBJ databases">
        <title>Draft Genome Sequence of Phanerochaete sordida strain YK-624.</title>
        <authorList>
            <person name="Mori T."/>
            <person name="Dohra H."/>
            <person name="Suzuki T."/>
            <person name="Kawagishi H."/>
            <person name="Hirai H."/>
        </authorList>
    </citation>
    <scope>NUCLEOTIDE SEQUENCE [LARGE SCALE GENOMIC DNA]</scope>
    <source>
        <strain evidence="2 3">YK-624</strain>
    </source>
</reference>
<comment type="caution">
    <text evidence="2">The sequence shown here is derived from an EMBL/GenBank/DDBJ whole genome shotgun (WGS) entry which is preliminary data.</text>
</comment>
<feature type="compositionally biased region" description="Low complexity" evidence="1">
    <location>
        <begin position="238"/>
        <end position="248"/>
    </location>
</feature>
<dbReference type="InterPro" id="IPR012340">
    <property type="entry name" value="NA-bd_OB-fold"/>
</dbReference>
<feature type="compositionally biased region" description="Polar residues" evidence="1">
    <location>
        <begin position="196"/>
        <end position="213"/>
    </location>
</feature>
<accession>A0A9P3G3E5</accession>
<dbReference type="Gene3D" id="2.40.50.140">
    <property type="entry name" value="Nucleic acid-binding proteins"/>
    <property type="match status" value="1"/>
</dbReference>
<feature type="compositionally biased region" description="Pro residues" evidence="1">
    <location>
        <begin position="215"/>
        <end position="237"/>
    </location>
</feature>